<dbReference type="EMBL" id="BSFF01000002">
    <property type="protein sequence ID" value="GLK55561.1"/>
    <property type="molecule type" value="Genomic_DNA"/>
</dbReference>
<evidence type="ECO:0000313" key="4">
    <source>
        <dbReference type="Proteomes" id="UP001143400"/>
    </source>
</evidence>
<dbReference type="Proteomes" id="UP001143400">
    <property type="component" value="Unassembled WGS sequence"/>
</dbReference>
<evidence type="ECO:0000313" key="3">
    <source>
        <dbReference type="Proteomes" id="UP000758856"/>
    </source>
</evidence>
<dbReference type="PANTHER" id="PTHR35175:SF2">
    <property type="entry name" value="DUF1289 DOMAIN-CONTAINING PROTEIN"/>
    <property type="match status" value="1"/>
</dbReference>
<dbReference type="Pfam" id="PF06945">
    <property type="entry name" value="DUF1289"/>
    <property type="match status" value="1"/>
</dbReference>
<evidence type="ECO:0000313" key="1">
    <source>
        <dbReference type="EMBL" id="GLK55561.1"/>
    </source>
</evidence>
<dbReference type="EMBL" id="JAFBCY010000001">
    <property type="protein sequence ID" value="MBM7850268.1"/>
    <property type="molecule type" value="Genomic_DNA"/>
</dbReference>
<dbReference type="AlphaFoldDB" id="A0A9W6IS76"/>
<sequence length="70" mass="7661">MLDSRPIKSPCISVCVMDPATGWCEGCLRTLAEIGAWSRLSADAREAVMRGLPARRRIFAEKRAPTEAGQ</sequence>
<gene>
    <name evidence="1" type="ORF">GCM10008170_15800</name>
    <name evidence="2" type="ORF">JOD31_000480</name>
</gene>
<protein>
    <submittedName>
        <fullName evidence="2">Fe-S protein YdhL (DUF1289 family)</fullName>
    </submittedName>
</protein>
<reference evidence="1" key="3">
    <citation type="submission" date="2023-01" db="EMBL/GenBank/DDBJ databases">
        <authorList>
            <person name="Sun Q."/>
            <person name="Evtushenko L."/>
        </authorList>
    </citation>
    <scope>NUCLEOTIDE SEQUENCE</scope>
    <source>
        <strain evidence="1">VKM B-1606</strain>
    </source>
</reference>
<keyword evidence="3" id="KW-1185">Reference proteome</keyword>
<dbReference type="RefSeq" id="WP_204948716.1">
    <property type="nucleotide sequence ID" value="NZ_BSFF01000002.1"/>
</dbReference>
<dbReference type="PANTHER" id="PTHR35175">
    <property type="entry name" value="DUF1289 DOMAIN-CONTAINING PROTEIN"/>
    <property type="match status" value="1"/>
</dbReference>
<reference evidence="1" key="1">
    <citation type="journal article" date="2014" name="Int. J. Syst. Evol. Microbiol.">
        <title>Complete genome sequence of Corynebacterium casei LMG S-19264T (=DSM 44701T), isolated from a smear-ripened cheese.</title>
        <authorList>
            <consortium name="US DOE Joint Genome Institute (JGI-PGF)"/>
            <person name="Walter F."/>
            <person name="Albersmeier A."/>
            <person name="Kalinowski J."/>
            <person name="Ruckert C."/>
        </authorList>
    </citation>
    <scope>NUCLEOTIDE SEQUENCE</scope>
    <source>
        <strain evidence="1">VKM B-1606</strain>
    </source>
</reference>
<proteinExistence type="predicted"/>
<dbReference type="Proteomes" id="UP000758856">
    <property type="component" value="Unassembled WGS sequence"/>
</dbReference>
<comment type="caution">
    <text evidence="1">The sequence shown here is derived from an EMBL/GenBank/DDBJ whole genome shotgun (WGS) entry which is preliminary data.</text>
</comment>
<evidence type="ECO:0000313" key="2">
    <source>
        <dbReference type="EMBL" id="MBM7850268.1"/>
    </source>
</evidence>
<accession>A0A9W6IS76</accession>
<reference evidence="2 3" key="2">
    <citation type="submission" date="2021-01" db="EMBL/GenBank/DDBJ databases">
        <title>Genomic Encyclopedia of Type Strains, Phase IV (KMG-IV): sequencing the most valuable type-strain genomes for metagenomic binning, comparative biology and taxonomic classification.</title>
        <authorList>
            <person name="Goeker M."/>
        </authorList>
    </citation>
    <scope>NUCLEOTIDE SEQUENCE [LARGE SCALE GENOMIC DNA]</scope>
    <source>
        <strain evidence="2 3">DSM 6130</strain>
    </source>
</reference>
<organism evidence="1 4">
    <name type="scientific">Methylopila capsulata</name>
    <dbReference type="NCBI Taxonomy" id="61654"/>
    <lineage>
        <taxon>Bacteria</taxon>
        <taxon>Pseudomonadati</taxon>
        <taxon>Pseudomonadota</taxon>
        <taxon>Alphaproteobacteria</taxon>
        <taxon>Hyphomicrobiales</taxon>
        <taxon>Methylopilaceae</taxon>
        <taxon>Methylopila</taxon>
    </lineage>
</organism>
<name>A0A9W6IS76_9HYPH</name>
<dbReference type="InterPro" id="IPR010710">
    <property type="entry name" value="DUF1289"/>
</dbReference>